<evidence type="ECO:0000259" key="6">
    <source>
        <dbReference type="PROSITE" id="PS50893"/>
    </source>
</evidence>
<dbReference type="GO" id="GO:0015807">
    <property type="term" value="P:L-amino acid transport"/>
    <property type="evidence" value="ECO:0007669"/>
    <property type="project" value="TreeGrafter"/>
</dbReference>
<reference evidence="7 8" key="1">
    <citation type="submission" date="2020-07" db="EMBL/GenBank/DDBJ databases">
        <title>Sequencing the genomes of 1000 actinobacteria strains.</title>
        <authorList>
            <person name="Klenk H.-P."/>
        </authorList>
    </citation>
    <scope>NUCLEOTIDE SEQUENCE [LARGE SCALE GENOMIC DNA]</scope>
    <source>
        <strain evidence="7 8">DSM 24662</strain>
    </source>
</reference>
<sequence>MTLEVSGLHAGYATARVLNGVDFTVESGQSVALLGRNGMGKTTLVRAICGLRPPAITAGSIAYEGAELTKRPSYQISRAGIAIVPQGRRVFGSLTVTENLTVVPRRRRAAGEAWTVERVFEFFPRLAERSKSMARSLSGGEQQMLAIGRALMSDPTLLIMDEPSEGLAPNVLDVIQDRLEGLRSSGLSILIAEQNVDLALEIAERVIVIDDTGTVAWTGAPAELRADAGLLERHLSI</sequence>
<dbReference type="CDD" id="cd03224">
    <property type="entry name" value="ABC_TM1139_LivF_branched"/>
    <property type="match status" value="1"/>
</dbReference>
<evidence type="ECO:0000256" key="2">
    <source>
        <dbReference type="ARBA" id="ARBA00022448"/>
    </source>
</evidence>
<accession>A0A7Y9GN36</accession>
<keyword evidence="3" id="KW-0547">Nucleotide-binding</keyword>
<keyword evidence="4 7" id="KW-0067">ATP-binding</keyword>
<organism evidence="7 8">
    <name type="scientific">Microbacterium immunditiarum</name>
    <dbReference type="NCBI Taxonomy" id="337480"/>
    <lineage>
        <taxon>Bacteria</taxon>
        <taxon>Bacillati</taxon>
        <taxon>Actinomycetota</taxon>
        <taxon>Actinomycetes</taxon>
        <taxon>Micrococcales</taxon>
        <taxon>Microbacteriaceae</taxon>
        <taxon>Microbacterium</taxon>
    </lineage>
</organism>
<dbReference type="InterPro" id="IPR027417">
    <property type="entry name" value="P-loop_NTPase"/>
</dbReference>
<evidence type="ECO:0000256" key="3">
    <source>
        <dbReference type="ARBA" id="ARBA00022741"/>
    </source>
</evidence>
<dbReference type="PANTHER" id="PTHR43820">
    <property type="entry name" value="HIGH-AFFINITY BRANCHED-CHAIN AMINO ACID TRANSPORT ATP-BINDING PROTEIN LIVF"/>
    <property type="match status" value="1"/>
</dbReference>
<dbReference type="Pfam" id="PF00005">
    <property type="entry name" value="ABC_tran"/>
    <property type="match status" value="1"/>
</dbReference>
<proteinExistence type="inferred from homology"/>
<comment type="caution">
    <text evidence="7">The sequence shown here is derived from an EMBL/GenBank/DDBJ whole genome shotgun (WGS) entry which is preliminary data.</text>
</comment>
<evidence type="ECO:0000256" key="1">
    <source>
        <dbReference type="ARBA" id="ARBA00005417"/>
    </source>
</evidence>
<keyword evidence="8" id="KW-1185">Reference proteome</keyword>
<evidence type="ECO:0000313" key="8">
    <source>
        <dbReference type="Proteomes" id="UP000576969"/>
    </source>
</evidence>
<dbReference type="PROSITE" id="PS50893">
    <property type="entry name" value="ABC_TRANSPORTER_2"/>
    <property type="match status" value="1"/>
</dbReference>
<keyword evidence="5" id="KW-0029">Amino-acid transport</keyword>
<protein>
    <submittedName>
        <fullName evidence="7">Branched-chain amino acid transport system ATP-binding protein</fullName>
    </submittedName>
</protein>
<dbReference type="Proteomes" id="UP000576969">
    <property type="component" value="Unassembled WGS sequence"/>
</dbReference>
<dbReference type="GO" id="GO:0016887">
    <property type="term" value="F:ATP hydrolysis activity"/>
    <property type="evidence" value="ECO:0007669"/>
    <property type="project" value="InterPro"/>
</dbReference>
<dbReference type="InterPro" id="IPR003593">
    <property type="entry name" value="AAA+_ATPase"/>
</dbReference>
<dbReference type="PANTHER" id="PTHR43820:SF2">
    <property type="entry name" value="ABC TRANSPORTER ATP-BINDING PROTEIN"/>
    <property type="match status" value="1"/>
</dbReference>
<evidence type="ECO:0000256" key="5">
    <source>
        <dbReference type="ARBA" id="ARBA00022970"/>
    </source>
</evidence>
<dbReference type="PROSITE" id="PS00211">
    <property type="entry name" value="ABC_TRANSPORTER_1"/>
    <property type="match status" value="1"/>
</dbReference>
<comment type="similarity">
    <text evidence="1">Belongs to the ABC transporter superfamily.</text>
</comment>
<dbReference type="GO" id="GO:0005524">
    <property type="term" value="F:ATP binding"/>
    <property type="evidence" value="ECO:0007669"/>
    <property type="project" value="UniProtKB-KW"/>
</dbReference>
<name>A0A7Y9GN36_9MICO</name>
<dbReference type="Gene3D" id="3.40.50.300">
    <property type="entry name" value="P-loop containing nucleotide triphosphate hydrolases"/>
    <property type="match status" value="1"/>
</dbReference>
<evidence type="ECO:0000256" key="4">
    <source>
        <dbReference type="ARBA" id="ARBA00022840"/>
    </source>
</evidence>
<dbReference type="SMART" id="SM00382">
    <property type="entry name" value="AAA"/>
    <property type="match status" value="1"/>
</dbReference>
<dbReference type="InterPro" id="IPR052156">
    <property type="entry name" value="BCAA_Transport_ATP-bd_LivF"/>
</dbReference>
<dbReference type="SUPFAM" id="SSF52540">
    <property type="entry name" value="P-loop containing nucleoside triphosphate hydrolases"/>
    <property type="match status" value="1"/>
</dbReference>
<dbReference type="EMBL" id="JACCBV010000001">
    <property type="protein sequence ID" value="NYE19548.1"/>
    <property type="molecule type" value="Genomic_DNA"/>
</dbReference>
<dbReference type="GO" id="GO:0015658">
    <property type="term" value="F:branched-chain amino acid transmembrane transporter activity"/>
    <property type="evidence" value="ECO:0007669"/>
    <property type="project" value="TreeGrafter"/>
</dbReference>
<dbReference type="InterPro" id="IPR017871">
    <property type="entry name" value="ABC_transporter-like_CS"/>
</dbReference>
<dbReference type="RefSeq" id="WP_179488976.1">
    <property type="nucleotide sequence ID" value="NZ_JACCBV010000001.1"/>
</dbReference>
<keyword evidence="2" id="KW-0813">Transport</keyword>
<gene>
    <name evidence="7" type="ORF">BJ991_001576</name>
</gene>
<dbReference type="InterPro" id="IPR003439">
    <property type="entry name" value="ABC_transporter-like_ATP-bd"/>
</dbReference>
<dbReference type="AlphaFoldDB" id="A0A7Y9GN36"/>
<evidence type="ECO:0000313" key="7">
    <source>
        <dbReference type="EMBL" id="NYE19548.1"/>
    </source>
</evidence>
<feature type="domain" description="ABC transporter" evidence="6">
    <location>
        <begin position="3"/>
        <end position="237"/>
    </location>
</feature>